<feature type="non-terminal residue" evidence="1">
    <location>
        <position position="109"/>
    </location>
</feature>
<reference evidence="1" key="1">
    <citation type="submission" date="2024-09" db="EMBL/GenBank/DDBJ databases">
        <title>Black Yeasts Isolated from many extreme environments.</title>
        <authorList>
            <person name="Coleine C."/>
            <person name="Stajich J.E."/>
            <person name="Selbmann L."/>
        </authorList>
    </citation>
    <scope>NUCLEOTIDE SEQUENCE</scope>
    <source>
        <strain evidence="1">CCFEE 5737</strain>
    </source>
</reference>
<proteinExistence type="predicted"/>
<dbReference type="Proteomes" id="UP001186974">
    <property type="component" value="Unassembled WGS sequence"/>
</dbReference>
<organism evidence="1 2">
    <name type="scientific">Coniosporium uncinatum</name>
    <dbReference type="NCBI Taxonomy" id="93489"/>
    <lineage>
        <taxon>Eukaryota</taxon>
        <taxon>Fungi</taxon>
        <taxon>Dikarya</taxon>
        <taxon>Ascomycota</taxon>
        <taxon>Pezizomycotina</taxon>
        <taxon>Dothideomycetes</taxon>
        <taxon>Dothideomycetes incertae sedis</taxon>
        <taxon>Coniosporium</taxon>
    </lineage>
</organism>
<evidence type="ECO:0000313" key="2">
    <source>
        <dbReference type="Proteomes" id="UP001186974"/>
    </source>
</evidence>
<name>A0ACC3CVL9_9PEZI</name>
<keyword evidence="2" id="KW-1185">Reference proteome</keyword>
<comment type="caution">
    <text evidence="1">The sequence shown here is derived from an EMBL/GenBank/DDBJ whole genome shotgun (WGS) entry which is preliminary data.</text>
</comment>
<protein>
    <submittedName>
        <fullName evidence="1">Uncharacterized protein</fullName>
    </submittedName>
</protein>
<evidence type="ECO:0000313" key="1">
    <source>
        <dbReference type="EMBL" id="KAK3045086.1"/>
    </source>
</evidence>
<dbReference type="EMBL" id="JAWDJW010011045">
    <property type="protein sequence ID" value="KAK3045086.1"/>
    <property type="molecule type" value="Genomic_DNA"/>
</dbReference>
<gene>
    <name evidence="1" type="ORF">LTS18_014613</name>
</gene>
<sequence>MKPSTPILALSTASGTVAATIPNTPTSRAVTSNPHGNTETGPNGPPLPPSPVTQNGGEKNGTTVSRDGSGAAYVEVAITARDRIVDVVNASTTAGNGAKEARGSEDAGA</sequence>
<accession>A0ACC3CVL9</accession>